<name>A0A401PJA1_SCYTO</name>
<evidence type="ECO:0000313" key="3">
    <source>
        <dbReference type="Proteomes" id="UP000288216"/>
    </source>
</evidence>
<evidence type="ECO:0000256" key="1">
    <source>
        <dbReference type="SAM" id="Coils"/>
    </source>
</evidence>
<dbReference type="Proteomes" id="UP000288216">
    <property type="component" value="Unassembled WGS sequence"/>
</dbReference>
<sequence length="191" mass="21146">MLFVVKGTEADAISEDSEAAQIPGESSLVFEESHTSMNIRNLSAIFKNVAENMTALTRDLQTKVQTFGEKLHSQTSDMLSKLMGGIQRPDEDVFNAKLQSLTQQLESLKTNISLLNIGLDNFNQSSREKAQQDLTRSMEKLQEAFSPLIRIFQGTLAGGVESMRNAMAPEVHKIKRLVSLAESKDTTLETP</sequence>
<dbReference type="Gene3D" id="1.20.120.20">
    <property type="entry name" value="Apolipoprotein"/>
    <property type="match status" value="1"/>
</dbReference>
<dbReference type="EMBL" id="BFAA01000606">
    <property type="protein sequence ID" value="GCB73207.1"/>
    <property type="molecule type" value="Genomic_DNA"/>
</dbReference>
<keyword evidence="1" id="KW-0175">Coiled coil</keyword>
<evidence type="ECO:0000313" key="2">
    <source>
        <dbReference type="EMBL" id="GCB73207.1"/>
    </source>
</evidence>
<protein>
    <submittedName>
        <fullName evidence="2">Uncharacterized protein</fullName>
    </submittedName>
</protein>
<dbReference type="SUPFAM" id="SSF58113">
    <property type="entry name" value="Apolipoprotein A-I"/>
    <property type="match status" value="1"/>
</dbReference>
<gene>
    <name evidence="2" type="ORF">scyTo_0002408</name>
</gene>
<reference evidence="2 3" key="1">
    <citation type="journal article" date="2018" name="Nat. Ecol. Evol.">
        <title>Shark genomes provide insights into elasmobranch evolution and the origin of vertebrates.</title>
        <authorList>
            <person name="Hara Y"/>
            <person name="Yamaguchi K"/>
            <person name="Onimaru K"/>
            <person name="Kadota M"/>
            <person name="Koyanagi M"/>
            <person name="Keeley SD"/>
            <person name="Tatsumi K"/>
            <person name="Tanaka K"/>
            <person name="Motone F"/>
            <person name="Kageyama Y"/>
            <person name="Nozu R"/>
            <person name="Adachi N"/>
            <person name="Nishimura O"/>
            <person name="Nakagawa R"/>
            <person name="Tanegashima C"/>
            <person name="Kiyatake I"/>
            <person name="Matsumoto R"/>
            <person name="Murakumo K"/>
            <person name="Nishida K"/>
            <person name="Terakita A"/>
            <person name="Kuratani S"/>
            <person name="Sato K"/>
            <person name="Hyodo S Kuraku.S."/>
        </authorList>
    </citation>
    <scope>NUCLEOTIDE SEQUENCE [LARGE SCALE GENOMIC DNA]</scope>
</reference>
<organism evidence="2 3">
    <name type="scientific">Scyliorhinus torazame</name>
    <name type="common">Cloudy catshark</name>
    <name type="synonym">Catulus torazame</name>
    <dbReference type="NCBI Taxonomy" id="75743"/>
    <lineage>
        <taxon>Eukaryota</taxon>
        <taxon>Metazoa</taxon>
        <taxon>Chordata</taxon>
        <taxon>Craniata</taxon>
        <taxon>Vertebrata</taxon>
        <taxon>Chondrichthyes</taxon>
        <taxon>Elasmobranchii</taxon>
        <taxon>Galeomorphii</taxon>
        <taxon>Galeoidea</taxon>
        <taxon>Carcharhiniformes</taxon>
        <taxon>Scyliorhinidae</taxon>
        <taxon>Scyliorhinus</taxon>
    </lineage>
</organism>
<comment type="caution">
    <text evidence="2">The sequence shown here is derived from an EMBL/GenBank/DDBJ whole genome shotgun (WGS) entry which is preliminary data.</text>
</comment>
<feature type="coiled-coil region" evidence="1">
    <location>
        <begin position="91"/>
        <end position="118"/>
    </location>
</feature>
<keyword evidence="3" id="KW-1185">Reference proteome</keyword>
<dbReference type="AlphaFoldDB" id="A0A401PJA1"/>
<accession>A0A401PJA1</accession>
<dbReference type="OrthoDB" id="10479935at2759"/>
<proteinExistence type="predicted"/>